<dbReference type="AlphaFoldDB" id="A0A117RI38"/>
<organism evidence="1 2">
    <name type="scientific">Streptomyces caeruleatus</name>
    <dbReference type="NCBI Taxonomy" id="661399"/>
    <lineage>
        <taxon>Bacteria</taxon>
        <taxon>Bacillati</taxon>
        <taxon>Actinomycetota</taxon>
        <taxon>Actinomycetes</taxon>
        <taxon>Kitasatosporales</taxon>
        <taxon>Streptomycetaceae</taxon>
        <taxon>Streptomyces</taxon>
    </lineage>
</organism>
<evidence type="ECO:0000313" key="2">
    <source>
        <dbReference type="Proteomes" id="UP000053429"/>
    </source>
</evidence>
<keyword evidence="1" id="KW-0946">Virion</keyword>
<keyword evidence="1" id="KW-0167">Capsid protein</keyword>
<dbReference type="Proteomes" id="UP000053429">
    <property type="component" value="Unassembled WGS sequence"/>
</dbReference>
<reference evidence="1 2" key="1">
    <citation type="submission" date="2015-10" db="EMBL/GenBank/DDBJ databases">
        <title>Draft genome sequence of Streptomyces caeruleatus NRRL B-24802, type strain for the species Streptomyces caeruleatus.</title>
        <authorList>
            <person name="Ruckert C."/>
            <person name="Winkler A."/>
            <person name="Kalinowski J."/>
            <person name="Kampfer P."/>
            <person name="Glaeser S."/>
        </authorList>
    </citation>
    <scope>NUCLEOTIDE SEQUENCE [LARGE SCALE GENOMIC DNA]</scope>
    <source>
        <strain evidence="1 2">NRRL B-24802</strain>
    </source>
</reference>
<comment type="caution">
    <text evidence="1">The sequence shown here is derived from an EMBL/GenBank/DDBJ whole genome shotgun (WGS) entry which is preliminary data.</text>
</comment>
<gene>
    <name evidence="1" type="ORF">AQJ67_41340</name>
</gene>
<dbReference type="RefSeq" id="WP_062724786.1">
    <property type="nucleotide sequence ID" value="NZ_KQ948946.1"/>
</dbReference>
<evidence type="ECO:0000313" key="1">
    <source>
        <dbReference type="EMBL" id="KUN92040.1"/>
    </source>
</evidence>
<name>A0A117RI38_9ACTN</name>
<keyword evidence="2" id="KW-1185">Reference proteome</keyword>
<dbReference type="Pfam" id="PF25209">
    <property type="entry name" value="Phage_capsid_4"/>
    <property type="match status" value="1"/>
</dbReference>
<protein>
    <submittedName>
        <fullName evidence="1">p22 coat protein-protein 5 domain protein</fullName>
    </submittedName>
</protein>
<dbReference type="STRING" id="661399.AQJ67_41340"/>
<accession>A0A117RI38</accession>
<proteinExistence type="predicted"/>
<sequence length="287" mass="31219">MTVRNFVPEIWSSRLLVATRKELIYASPTVVNRDYEGEIAEAGDTVRITSVSRPSVGTYTPGSTTITPENLTTGQRTLLVDQSKYWAFSIDDVDKRQAKSNLIPQAMSEAAYALADTIDQYVAGLYTQIQSANFLNVVGSPVDTYTTPTDAYDDVLVPLRTKLSKANVPKMGRYVIVPPEFYASLLKDDRFVKADAAGTDQGLRNGFVGRAAGFDIYESNNCPVPTGDTTVVQAGVKEAVTFAEQINKTEAYRPENGFEDAVKGLALYGAKVIRPDHLAAAFINPAA</sequence>
<dbReference type="OrthoDB" id="1624479at2"/>
<dbReference type="EMBL" id="LMWY01000062">
    <property type="protein sequence ID" value="KUN92040.1"/>
    <property type="molecule type" value="Genomic_DNA"/>
</dbReference>